<proteinExistence type="predicted"/>
<keyword evidence="3" id="KW-0460">Magnesium</keyword>
<evidence type="ECO:0000256" key="2">
    <source>
        <dbReference type="ARBA" id="ARBA00022801"/>
    </source>
</evidence>
<dbReference type="Gene3D" id="3.40.50.1000">
    <property type="entry name" value="HAD superfamily/HAD-like"/>
    <property type="match status" value="1"/>
</dbReference>
<evidence type="ECO:0000256" key="1">
    <source>
        <dbReference type="ARBA" id="ARBA00022723"/>
    </source>
</evidence>
<dbReference type="SFLD" id="SFLDG01140">
    <property type="entry name" value="C2.B:_Phosphomannomutase_and_P"/>
    <property type="match status" value="1"/>
</dbReference>
<dbReference type="NCBIfam" id="TIGR01486">
    <property type="entry name" value="HAD-SF-IIB-MPGP"/>
    <property type="match status" value="1"/>
</dbReference>
<dbReference type="PANTHER" id="PTHR10000:SF8">
    <property type="entry name" value="HAD SUPERFAMILY HYDROLASE-LIKE, TYPE 3"/>
    <property type="match status" value="1"/>
</dbReference>
<dbReference type="SUPFAM" id="SSF56784">
    <property type="entry name" value="HAD-like"/>
    <property type="match status" value="1"/>
</dbReference>
<name>A0A8H9YVT5_9PSED</name>
<gene>
    <name evidence="4" type="ORF">HU722_24555</name>
</gene>
<protein>
    <submittedName>
        <fullName evidence="4">Mannosyl-3-phosphoglycerate phosphatase-related protein</fullName>
        <ecNumber evidence="4">3.1.3.70</ecNumber>
    </submittedName>
</protein>
<dbReference type="InterPro" id="IPR006379">
    <property type="entry name" value="HAD-SF_hydro_IIB"/>
</dbReference>
<accession>A0A8H9YVT5</accession>
<dbReference type="AlphaFoldDB" id="A0A8H9YVT5"/>
<dbReference type="GO" id="GO:0050531">
    <property type="term" value="F:mannosyl-3-phosphoglycerate phosphatase activity"/>
    <property type="evidence" value="ECO:0007669"/>
    <property type="project" value="UniProtKB-EC"/>
</dbReference>
<dbReference type="SFLD" id="SFLDG01142">
    <property type="entry name" value="C2.B.2:_Mannosyl-3-phosphoglyc"/>
    <property type="match status" value="1"/>
</dbReference>
<dbReference type="PANTHER" id="PTHR10000">
    <property type="entry name" value="PHOSPHOSERINE PHOSPHATASE"/>
    <property type="match status" value="1"/>
</dbReference>
<sequence>MSLLKETLLVFTDLDGTLLDIHTYDWRPASAWLDKLQDHQIPVILCSSKTAAETLEIQQDLGLEGLPFIAENGAVIQLDVRWDDHPDAPRLINGTPHSDICDVINPLRERDGYKFTTFDDVDERVIGEWTGLNRERSSLARLHEASVTLIWRDSDEQMTKFEAELAQMGFKFIQGARFWHILDARGGKDQAVNWLIDEYRKREGFVPTTIGLGDGPNDAPLLDNVDYAVVVKSINRLGIRLQEDIPERVYHTQQAGPEGWREGLDHFLSGPRHTI</sequence>
<keyword evidence="1" id="KW-0479">Metal-binding</keyword>
<dbReference type="InterPro" id="IPR006381">
    <property type="entry name" value="HAD-SF-IIB-MPGP"/>
</dbReference>
<dbReference type="GO" id="GO:0051479">
    <property type="term" value="P:mannosylglycerate biosynthetic process"/>
    <property type="evidence" value="ECO:0007669"/>
    <property type="project" value="InterPro"/>
</dbReference>
<dbReference type="CDD" id="cd07507">
    <property type="entry name" value="HAD_Pase"/>
    <property type="match status" value="1"/>
</dbReference>
<dbReference type="EMBL" id="JABWQF010000016">
    <property type="protein sequence ID" value="MBC3294701.1"/>
    <property type="molecule type" value="Genomic_DNA"/>
</dbReference>
<dbReference type="NCBIfam" id="TIGR02463">
    <property type="entry name" value="MPGP_rel"/>
    <property type="match status" value="1"/>
</dbReference>
<comment type="caution">
    <text evidence="4">The sequence shown here is derived from an EMBL/GenBank/DDBJ whole genome shotgun (WGS) entry which is preliminary data.</text>
</comment>
<reference evidence="4" key="1">
    <citation type="journal article" date="2020" name="Microorganisms">
        <title>Reliable Identification of Environmental Pseudomonas Isolates Using the rpoD Gene.</title>
        <authorList>
            <consortium name="The Broad Institute Genome Sequencing Platform"/>
            <person name="Girard L."/>
            <person name="Lood C."/>
            <person name="Rokni-Zadeh H."/>
            <person name="van Noort V."/>
            <person name="Lavigne R."/>
            <person name="De Mot R."/>
        </authorList>
    </citation>
    <scope>NUCLEOTIDE SEQUENCE [LARGE SCALE GENOMIC DNA]</scope>
    <source>
        <strain evidence="4">SWRI145</strain>
    </source>
</reference>
<dbReference type="Gene3D" id="3.30.980.20">
    <property type="entry name" value="Putative mannosyl-3-phosphoglycerate phosphatase, domain 2"/>
    <property type="match status" value="1"/>
</dbReference>
<evidence type="ECO:0000256" key="3">
    <source>
        <dbReference type="ARBA" id="ARBA00022842"/>
    </source>
</evidence>
<dbReference type="InterPro" id="IPR036412">
    <property type="entry name" value="HAD-like_sf"/>
</dbReference>
<dbReference type="Pfam" id="PF08282">
    <property type="entry name" value="Hydrolase_3"/>
    <property type="match status" value="1"/>
</dbReference>
<organism evidence="4">
    <name type="scientific">Pseudomonas tritici</name>
    <dbReference type="NCBI Taxonomy" id="2745518"/>
    <lineage>
        <taxon>Bacteria</taxon>
        <taxon>Pseudomonadati</taxon>
        <taxon>Pseudomonadota</taxon>
        <taxon>Gammaproteobacteria</taxon>
        <taxon>Pseudomonadales</taxon>
        <taxon>Pseudomonadaceae</taxon>
        <taxon>Pseudomonas</taxon>
    </lineage>
</organism>
<dbReference type="NCBIfam" id="TIGR01484">
    <property type="entry name" value="HAD-SF-IIB"/>
    <property type="match status" value="1"/>
</dbReference>
<keyword evidence="2 4" id="KW-0378">Hydrolase</keyword>
<dbReference type="SFLD" id="SFLDS00003">
    <property type="entry name" value="Haloacid_Dehalogenase"/>
    <property type="match status" value="1"/>
</dbReference>
<dbReference type="InterPro" id="IPR023214">
    <property type="entry name" value="HAD_sf"/>
</dbReference>
<evidence type="ECO:0000313" key="4">
    <source>
        <dbReference type="EMBL" id="MBC3294701.1"/>
    </source>
</evidence>
<dbReference type="GO" id="GO:0000287">
    <property type="term" value="F:magnesium ion binding"/>
    <property type="evidence" value="ECO:0007669"/>
    <property type="project" value="TreeGrafter"/>
</dbReference>
<dbReference type="EC" id="3.1.3.70" evidence="4"/>
<dbReference type="NCBIfam" id="NF002976">
    <property type="entry name" value="PRK03669.1"/>
    <property type="match status" value="1"/>
</dbReference>
<dbReference type="GO" id="GO:0005829">
    <property type="term" value="C:cytosol"/>
    <property type="evidence" value="ECO:0007669"/>
    <property type="project" value="TreeGrafter"/>
</dbReference>